<dbReference type="Gene3D" id="1.10.1740.10">
    <property type="match status" value="1"/>
</dbReference>
<dbReference type="InterPro" id="IPR013325">
    <property type="entry name" value="RNA_pol_sigma_r2"/>
</dbReference>
<dbReference type="InterPro" id="IPR013324">
    <property type="entry name" value="RNA_pol_sigma_r3/r4-like"/>
</dbReference>
<evidence type="ECO:0000256" key="4">
    <source>
        <dbReference type="ARBA" id="ARBA00023163"/>
    </source>
</evidence>
<dbReference type="InterPro" id="IPR007627">
    <property type="entry name" value="RNA_pol_sigma70_r2"/>
</dbReference>
<dbReference type="Pfam" id="PF08281">
    <property type="entry name" value="Sigma70_r4_2"/>
    <property type="match status" value="1"/>
</dbReference>
<dbReference type="InterPro" id="IPR036388">
    <property type="entry name" value="WH-like_DNA-bd_sf"/>
</dbReference>
<dbReference type="Proteomes" id="UP000003836">
    <property type="component" value="Unassembled WGS sequence"/>
</dbReference>
<dbReference type="SUPFAM" id="SSF88946">
    <property type="entry name" value="Sigma2 domain of RNA polymerase sigma factors"/>
    <property type="match status" value="1"/>
</dbReference>
<dbReference type="InterPro" id="IPR013249">
    <property type="entry name" value="RNA_pol_sigma70_r4_t2"/>
</dbReference>
<dbReference type="InterPro" id="IPR039425">
    <property type="entry name" value="RNA_pol_sigma-70-like"/>
</dbReference>
<keyword evidence="3" id="KW-0731">Sigma factor</keyword>
<dbReference type="Pfam" id="PF04542">
    <property type="entry name" value="Sigma70_r2"/>
    <property type="match status" value="1"/>
</dbReference>
<dbReference type="InterPro" id="IPR014304">
    <property type="entry name" value="RNA_pol_sigma-Z"/>
</dbReference>
<dbReference type="SUPFAM" id="SSF88659">
    <property type="entry name" value="Sigma3 and sigma4 domains of RNA polymerase sigma factors"/>
    <property type="match status" value="1"/>
</dbReference>
<dbReference type="PANTHER" id="PTHR43133:SF62">
    <property type="entry name" value="RNA POLYMERASE SIGMA FACTOR SIGZ"/>
    <property type="match status" value="1"/>
</dbReference>
<organism evidence="8 9">
    <name type="scientific">Vibrio tubiashii ATCC 19109</name>
    <dbReference type="NCBI Taxonomy" id="1051646"/>
    <lineage>
        <taxon>Bacteria</taxon>
        <taxon>Pseudomonadati</taxon>
        <taxon>Pseudomonadota</taxon>
        <taxon>Gammaproteobacteria</taxon>
        <taxon>Vibrionales</taxon>
        <taxon>Vibrionaceae</taxon>
        <taxon>Vibrio</taxon>
        <taxon>Vibrio oreintalis group</taxon>
    </lineage>
</organism>
<comment type="similarity">
    <text evidence="1">Belongs to the sigma-70 factor family. ECF subfamily.</text>
</comment>
<dbReference type="InterPro" id="IPR014284">
    <property type="entry name" value="RNA_pol_sigma-70_dom"/>
</dbReference>
<dbReference type="PANTHER" id="PTHR43133">
    <property type="entry name" value="RNA POLYMERASE ECF-TYPE SIGMA FACTO"/>
    <property type="match status" value="1"/>
</dbReference>
<evidence type="ECO:0000256" key="3">
    <source>
        <dbReference type="ARBA" id="ARBA00023082"/>
    </source>
</evidence>
<accession>A0ABP2LH03</accession>
<dbReference type="EMBL" id="AFWI01000184">
    <property type="protein sequence ID" value="EGU49802.1"/>
    <property type="molecule type" value="Genomic_DNA"/>
</dbReference>
<reference evidence="8 9" key="1">
    <citation type="journal article" date="2012" name="Int. J. Syst. Evol. Microbiol.">
        <title>Vibrio caribbeanicus sp. nov., isolated from the marine sponge Scleritoderma cyanea.</title>
        <authorList>
            <person name="Hoffmann M."/>
            <person name="Monday S.R."/>
            <person name="Allard M.W."/>
            <person name="Strain E.A."/>
            <person name="Whittaker P."/>
            <person name="Naum M."/>
            <person name="McCarthy P.J."/>
            <person name="Lopez J.V."/>
            <person name="Fischer M."/>
            <person name="Brown E.W."/>
        </authorList>
    </citation>
    <scope>NUCLEOTIDE SEQUENCE [LARGE SCALE GENOMIC DNA]</scope>
    <source>
        <strain evidence="8 9">ATCC 19109</strain>
    </source>
</reference>
<evidence type="ECO:0000256" key="2">
    <source>
        <dbReference type="ARBA" id="ARBA00023015"/>
    </source>
</evidence>
<keyword evidence="2" id="KW-0805">Transcription regulation</keyword>
<keyword evidence="9" id="KW-1185">Reference proteome</keyword>
<protein>
    <recommendedName>
        <fullName evidence="5">RNA polymerase sigma factor SigZ</fullName>
    </recommendedName>
</protein>
<comment type="caution">
    <text evidence="8">The sequence shown here is derived from an EMBL/GenBank/DDBJ whole genome shotgun (WGS) entry which is preliminary data.</text>
</comment>
<gene>
    <name evidence="8" type="ORF">VITU9109_01432</name>
</gene>
<evidence type="ECO:0000259" key="6">
    <source>
        <dbReference type="Pfam" id="PF04542"/>
    </source>
</evidence>
<sequence>MNVVLMRTASQALSLEQVWAEYQQALKSFLHSKVSNPDDVEDLQQEILLKTYQNLSTIADVSSVKAWLFQLANRTIIDFYRKRARQQRDGELQADDLWFEEQETSMEQEMAECIKPFVNALPAEQSQLLEAVELNGESQKQIAEKVGVSYSTLKSRVQKGRVELKKLFEACCTFQLDKHGNLVDCEAKSKQCGSC</sequence>
<dbReference type="NCBIfam" id="NF007215">
    <property type="entry name" value="PRK09637.1"/>
    <property type="match status" value="1"/>
</dbReference>
<dbReference type="NCBIfam" id="TIGR02937">
    <property type="entry name" value="sigma70-ECF"/>
    <property type="match status" value="1"/>
</dbReference>
<proteinExistence type="inferred from homology"/>
<evidence type="ECO:0000259" key="7">
    <source>
        <dbReference type="Pfam" id="PF08281"/>
    </source>
</evidence>
<feature type="domain" description="RNA polymerase sigma factor 70 region 4 type 2" evidence="7">
    <location>
        <begin position="118"/>
        <end position="164"/>
    </location>
</feature>
<evidence type="ECO:0000313" key="9">
    <source>
        <dbReference type="Proteomes" id="UP000003836"/>
    </source>
</evidence>
<evidence type="ECO:0000256" key="1">
    <source>
        <dbReference type="ARBA" id="ARBA00010641"/>
    </source>
</evidence>
<name>A0ABP2LH03_9VIBR</name>
<feature type="domain" description="RNA polymerase sigma-70 region 2" evidence="6">
    <location>
        <begin position="20"/>
        <end position="85"/>
    </location>
</feature>
<dbReference type="Gene3D" id="1.10.10.10">
    <property type="entry name" value="Winged helix-like DNA-binding domain superfamily/Winged helix DNA-binding domain"/>
    <property type="match status" value="1"/>
</dbReference>
<dbReference type="NCBIfam" id="TIGR02959">
    <property type="entry name" value="SigZ"/>
    <property type="match status" value="1"/>
</dbReference>
<evidence type="ECO:0000256" key="5">
    <source>
        <dbReference type="NCBIfam" id="TIGR02959"/>
    </source>
</evidence>
<evidence type="ECO:0000313" key="8">
    <source>
        <dbReference type="EMBL" id="EGU49802.1"/>
    </source>
</evidence>
<keyword evidence="4" id="KW-0804">Transcription</keyword>